<sequence length="313" mass="36100">MGDSRLEIDNPKIEISDFKFKFSRQKSRSVIYATLPSNTRSKKSPSESEEGSTSQQLSKNKEIDNKPVKQTNPAQGLRKASTFISPGLKGLNQLQIAIGIAKKDSSSNNPTPEDSKNSIILNRPNIVVEDEILEEDEHNLIDVLKRKNEKSKNFSLNRNNMNKIQKDFKKEVKIIKASDVINLINSRCQMSNQNSSHLNTKRTPQKEAMTGIIGDLHQKHYQYKDLSRTLFSRFRDNKVRNFRDSHRKWVNSCLSRNVNFPSLRVDTDRKIFSLKNIELKNREQIYSERLFRSKSPPMRSGFNTIDNSKKRTG</sequence>
<comment type="caution">
    <text evidence="2">The sequence shown here is derived from an EMBL/GenBank/DDBJ whole genome shotgun (WGS) entry which is preliminary data.</text>
</comment>
<evidence type="ECO:0000256" key="1">
    <source>
        <dbReference type="SAM" id="MobiDB-lite"/>
    </source>
</evidence>
<evidence type="ECO:0000313" key="3">
    <source>
        <dbReference type="Proteomes" id="UP001295684"/>
    </source>
</evidence>
<accession>A0AAD1Y5U4</accession>
<protein>
    <submittedName>
        <fullName evidence="2">Uncharacterized protein</fullName>
    </submittedName>
</protein>
<reference evidence="2" key="1">
    <citation type="submission" date="2023-07" db="EMBL/GenBank/DDBJ databases">
        <authorList>
            <consortium name="AG Swart"/>
            <person name="Singh M."/>
            <person name="Singh A."/>
            <person name="Seah K."/>
            <person name="Emmerich C."/>
        </authorList>
    </citation>
    <scope>NUCLEOTIDE SEQUENCE</scope>
    <source>
        <strain evidence="2">DP1</strain>
    </source>
</reference>
<dbReference type="EMBL" id="CAMPGE010027633">
    <property type="protein sequence ID" value="CAI2385248.1"/>
    <property type="molecule type" value="Genomic_DNA"/>
</dbReference>
<feature type="region of interest" description="Disordered" evidence="1">
    <location>
        <begin position="294"/>
        <end position="313"/>
    </location>
</feature>
<feature type="region of interest" description="Disordered" evidence="1">
    <location>
        <begin position="31"/>
        <end position="79"/>
    </location>
</feature>
<gene>
    <name evidence="2" type="ORF">ECRASSUSDP1_LOCUS26799</name>
</gene>
<dbReference type="Proteomes" id="UP001295684">
    <property type="component" value="Unassembled WGS sequence"/>
</dbReference>
<keyword evidence="3" id="KW-1185">Reference proteome</keyword>
<evidence type="ECO:0000313" key="2">
    <source>
        <dbReference type="EMBL" id="CAI2385248.1"/>
    </source>
</evidence>
<proteinExistence type="predicted"/>
<organism evidence="2 3">
    <name type="scientific">Euplotes crassus</name>
    <dbReference type="NCBI Taxonomy" id="5936"/>
    <lineage>
        <taxon>Eukaryota</taxon>
        <taxon>Sar</taxon>
        <taxon>Alveolata</taxon>
        <taxon>Ciliophora</taxon>
        <taxon>Intramacronucleata</taxon>
        <taxon>Spirotrichea</taxon>
        <taxon>Hypotrichia</taxon>
        <taxon>Euplotida</taxon>
        <taxon>Euplotidae</taxon>
        <taxon>Moneuplotes</taxon>
    </lineage>
</organism>
<name>A0AAD1Y5U4_EUPCR</name>
<dbReference type="AlphaFoldDB" id="A0AAD1Y5U4"/>